<gene>
    <name evidence="1" type="ORF">BDK51DRAFT_27914</name>
</gene>
<dbReference type="EMBL" id="KZ994076">
    <property type="protein sequence ID" value="RKO93908.1"/>
    <property type="molecule type" value="Genomic_DNA"/>
</dbReference>
<reference evidence="2" key="1">
    <citation type="journal article" date="2018" name="Nat. Microbiol.">
        <title>Leveraging single-cell genomics to expand the fungal tree of life.</title>
        <authorList>
            <person name="Ahrendt S.R."/>
            <person name="Quandt C.A."/>
            <person name="Ciobanu D."/>
            <person name="Clum A."/>
            <person name="Salamov A."/>
            <person name="Andreopoulos B."/>
            <person name="Cheng J.F."/>
            <person name="Woyke T."/>
            <person name="Pelin A."/>
            <person name="Henrissat B."/>
            <person name="Reynolds N.K."/>
            <person name="Benny G.L."/>
            <person name="Smith M.E."/>
            <person name="James T.Y."/>
            <person name="Grigoriev I.V."/>
        </authorList>
    </citation>
    <scope>NUCLEOTIDE SEQUENCE [LARGE SCALE GENOMIC DNA]</scope>
</reference>
<protein>
    <submittedName>
        <fullName evidence="1">Uncharacterized protein</fullName>
    </submittedName>
</protein>
<keyword evidence="2" id="KW-1185">Reference proteome</keyword>
<accession>A0A4P9WQ45</accession>
<sequence>MNQTQILATKTLPLSRQGNFSPHQKPHPTPLLATSFHFRFSKFSISAPSSSPPSLLFFMALKPYAGFDSVAPITQSVQDSWQIGRQQMGAKRCINIVCLTIVARLPKGHATSGLHLDAALFPRKRKRRKPINRALTPLLYVNILELPVKRYRATDGKKQREFFCVVLDSYTNEESRHSLHLQRRNTWRRGRITPDELTIDIINTVRAPDVVCLPGVDELSGLPSMPGGIGASFIAIQIPTGVLDNPKLWYCRKGFYDVILQGINNANGLFIYIDVSCQDRGWKKCALRWNPMLNSTTNPMQLLQSCYSIITKPSYLPGDKVYPNSKWLVPPNKLSD</sequence>
<evidence type="ECO:0000313" key="2">
    <source>
        <dbReference type="Proteomes" id="UP000269721"/>
    </source>
</evidence>
<dbReference type="AlphaFoldDB" id="A0A4P9WQ45"/>
<organism evidence="1 2">
    <name type="scientific">Blyttiomyces helicus</name>
    <dbReference type="NCBI Taxonomy" id="388810"/>
    <lineage>
        <taxon>Eukaryota</taxon>
        <taxon>Fungi</taxon>
        <taxon>Fungi incertae sedis</taxon>
        <taxon>Chytridiomycota</taxon>
        <taxon>Chytridiomycota incertae sedis</taxon>
        <taxon>Chytridiomycetes</taxon>
        <taxon>Chytridiomycetes incertae sedis</taxon>
        <taxon>Blyttiomyces</taxon>
    </lineage>
</organism>
<name>A0A4P9WQ45_9FUNG</name>
<dbReference type="OrthoDB" id="2374072at2759"/>
<dbReference type="Proteomes" id="UP000269721">
    <property type="component" value="Unassembled WGS sequence"/>
</dbReference>
<proteinExistence type="predicted"/>
<evidence type="ECO:0000313" key="1">
    <source>
        <dbReference type="EMBL" id="RKO93908.1"/>
    </source>
</evidence>